<feature type="region of interest" description="Disordered" evidence="1">
    <location>
        <begin position="84"/>
        <end position="106"/>
    </location>
</feature>
<accession>M2MUW4</accession>
<feature type="compositionally biased region" description="Basic and acidic residues" evidence="1">
    <location>
        <begin position="97"/>
        <end position="106"/>
    </location>
</feature>
<gene>
    <name evidence="2" type="ORF">BAUCODRAFT_118476</name>
</gene>
<keyword evidence="3" id="KW-1185">Reference proteome</keyword>
<dbReference type="EMBL" id="KB445550">
    <property type="protein sequence ID" value="EMD00737.1"/>
    <property type="molecule type" value="Genomic_DNA"/>
</dbReference>
<organism evidence="2 3">
    <name type="scientific">Baudoinia panamericana (strain UAMH 10762)</name>
    <name type="common">Angels' share fungus</name>
    <name type="synonym">Baudoinia compniacensis (strain UAMH 10762)</name>
    <dbReference type="NCBI Taxonomy" id="717646"/>
    <lineage>
        <taxon>Eukaryota</taxon>
        <taxon>Fungi</taxon>
        <taxon>Dikarya</taxon>
        <taxon>Ascomycota</taxon>
        <taxon>Pezizomycotina</taxon>
        <taxon>Dothideomycetes</taxon>
        <taxon>Dothideomycetidae</taxon>
        <taxon>Mycosphaerellales</taxon>
        <taxon>Teratosphaeriaceae</taxon>
        <taxon>Baudoinia</taxon>
    </lineage>
</organism>
<dbReference type="GeneID" id="19107330"/>
<dbReference type="Proteomes" id="UP000011761">
    <property type="component" value="Unassembled WGS sequence"/>
</dbReference>
<proteinExistence type="predicted"/>
<protein>
    <submittedName>
        <fullName evidence="2">Uncharacterized protein</fullName>
    </submittedName>
</protein>
<evidence type="ECO:0000313" key="3">
    <source>
        <dbReference type="Proteomes" id="UP000011761"/>
    </source>
</evidence>
<reference evidence="2 3" key="1">
    <citation type="journal article" date="2012" name="PLoS Pathog.">
        <title>Diverse lifestyles and strategies of plant pathogenesis encoded in the genomes of eighteen Dothideomycetes fungi.</title>
        <authorList>
            <person name="Ohm R.A."/>
            <person name="Feau N."/>
            <person name="Henrissat B."/>
            <person name="Schoch C.L."/>
            <person name="Horwitz B.A."/>
            <person name="Barry K.W."/>
            <person name="Condon B.J."/>
            <person name="Copeland A.C."/>
            <person name="Dhillon B."/>
            <person name="Glaser F."/>
            <person name="Hesse C.N."/>
            <person name="Kosti I."/>
            <person name="LaButti K."/>
            <person name="Lindquist E.A."/>
            <person name="Lucas S."/>
            <person name="Salamov A.A."/>
            <person name="Bradshaw R.E."/>
            <person name="Ciuffetti L."/>
            <person name="Hamelin R.C."/>
            <person name="Kema G.H.J."/>
            <person name="Lawrence C."/>
            <person name="Scott J.A."/>
            <person name="Spatafora J.W."/>
            <person name="Turgeon B.G."/>
            <person name="de Wit P.J.G.M."/>
            <person name="Zhong S."/>
            <person name="Goodwin S.B."/>
            <person name="Grigoriev I.V."/>
        </authorList>
    </citation>
    <scope>NUCLEOTIDE SEQUENCE [LARGE SCALE GENOMIC DNA]</scope>
    <source>
        <strain evidence="2 3">UAMH 10762</strain>
    </source>
</reference>
<feature type="region of interest" description="Disordered" evidence="1">
    <location>
        <begin position="141"/>
        <end position="167"/>
    </location>
</feature>
<dbReference type="RefSeq" id="XP_007671921.1">
    <property type="nucleotide sequence ID" value="XM_007673731.1"/>
</dbReference>
<name>M2MUW4_BAUPA</name>
<evidence type="ECO:0000256" key="1">
    <source>
        <dbReference type="SAM" id="MobiDB-lite"/>
    </source>
</evidence>
<dbReference type="HOGENOM" id="CLU_1594211_0_0_1"/>
<sequence length="167" mass="18205">MTIEESKASGKRCLHSTDCVGYITALRSSLLHQSVHPSKPSSNIVGYHAFPTPQNLSEPSIRSSRRLQTVCAENHRITSRARGRYRAGGPSLLLGSEHSRGHHDSNAHISPLALLYRHVHHDSPKRQESAALSTSWLSSFSSSAPRLPHHLLSASSSQQLAPRPSPG</sequence>
<dbReference type="KEGG" id="bcom:BAUCODRAFT_118476"/>
<dbReference type="AlphaFoldDB" id="M2MUW4"/>
<evidence type="ECO:0000313" key="2">
    <source>
        <dbReference type="EMBL" id="EMD00737.1"/>
    </source>
</evidence>